<evidence type="ECO:0000313" key="2">
    <source>
        <dbReference type="Proteomes" id="UP001555786"/>
    </source>
</evidence>
<accession>A0ABV3PGJ4</accession>
<gene>
    <name evidence="1" type="ORF">ABXS05_04180</name>
</gene>
<protein>
    <submittedName>
        <fullName evidence="1">Phage protease</fullName>
    </submittedName>
</protein>
<sequence>MSKTAATSTIALCSAMPLPAGDTVPEWIHLLPAGQMQTFDGRGPYRVADIAKLIEVSMQGDARLPIDENHATDLAAPKGEPSPARGWIVALEQRGDGVWGKVEWTGSGKALLADKAYRHISPVIVHDQNNVVGGVVRASLVNRPNLRGLTALHQEQTMDPTLVQIREALGLPATADAAAVAAGVNALKVSTSTTALQHVSQALTPIAKAVGLTEQATGDQILTAIQSLQAAGKSDVAAQITALQTELTNKGNALVALQQTISNDRAVAFVDGAIKAGKISVKPLRDHYIAEHVKDPARVEKEIGALPALQSSGTTAVPPSDARPGELTADEASVVAMMGIDPEAFKKTKAAQAAKQEAL</sequence>
<dbReference type="EMBL" id="JBFNQD010000001">
    <property type="protein sequence ID" value="MEW9304720.1"/>
    <property type="molecule type" value="Genomic_DNA"/>
</dbReference>
<reference evidence="1 2" key="1">
    <citation type="submission" date="2024-07" db="EMBL/GenBank/DDBJ databases">
        <title>Description of Labrys sedimenti sp. nov., isolated from a diclofenac-degrading enrichment culture.</title>
        <authorList>
            <person name="Tancsics A."/>
            <person name="Csepanyi A."/>
        </authorList>
    </citation>
    <scope>NUCLEOTIDE SEQUENCE [LARGE SCALE GENOMIC DNA]</scope>
    <source>
        <strain evidence="1 2">LMG 23578</strain>
    </source>
</reference>
<keyword evidence="1" id="KW-0378">Hydrolase</keyword>
<keyword evidence="2" id="KW-1185">Reference proteome</keyword>
<dbReference type="Pfam" id="PF10123">
    <property type="entry name" value="Mu-like_Pro"/>
    <property type="match status" value="1"/>
</dbReference>
<dbReference type="RefSeq" id="WP_367623028.1">
    <property type="nucleotide sequence ID" value="NZ_JBFNQD010000001.1"/>
</dbReference>
<dbReference type="GO" id="GO:0006508">
    <property type="term" value="P:proteolysis"/>
    <property type="evidence" value="ECO:0007669"/>
    <property type="project" value="UniProtKB-KW"/>
</dbReference>
<comment type="caution">
    <text evidence="1">The sequence shown here is derived from an EMBL/GenBank/DDBJ whole genome shotgun (WGS) entry which is preliminary data.</text>
</comment>
<evidence type="ECO:0000313" key="1">
    <source>
        <dbReference type="EMBL" id="MEW9304720.1"/>
    </source>
</evidence>
<proteinExistence type="predicted"/>
<dbReference type="Proteomes" id="UP001555786">
    <property type="component" value="Unassembled WGS sequence"/>
</dbReference>
<name>A0ABV3PGJ4_9HYPH</name>
<keyword evidence="1" id="KW-0645">Protease</keyword>
<organism evidence="1 2">
    <name type="scientific">Labrys neptuniae</name>
    <dbReference type="NCBI Taxonomy" id="376174"/>
    <lineage>
        <taxon>Bacteria</taxon>
        <taxon>Pseudomonadati</taxon>
        <taxon>Pseudomonadota</taxon>
        <taxon>Alphaproteobacteria</taxon>
        <taxon>Hyphomicrobiales</taxon>
        <taxon>Xanthobacteraceae</taxon>
        <taxon>Labrys</taxon>
    </lineage>
</organism>
<dbReference type="GO" id="GO:0008233">
    <property type="term" value="F:peptidase activity"/>
    <property type="evidence" value="ECO:0007669"/>
    <property type="project" value="UniProtKB-KW"/>
</dbReference>
<dbReference type="InterPro" id="IPR012106">
    <property type="entry name" value="Phage_Mu_Gp1"/>
</dbReference>
<dbReference type="PIRSF" id="PIRSF016624">
    <property type="entry name" value="Mu_prophg_I"/>
    <property type="match status" value="1"/>
</dbReference>